<proteinExistence type="predicted"/>
<feature type="compositionally biased region" description="Pro residues" evidence="1">
    <location>
        <begin position="110"/>
        <end position="120"/>
    </location>
</feature>
<sequence length="298" mass="31252">MRALPFPARPNPATPAPTYELLLRFGVRPRTSSYSVSAFAHAVQAGAPDAALDPPPAPTTDPQRAPATYQLPLRATLHHADRTDAHRRSTQQTTRASGPRPTAGAGDVPAPAPPNAPPHGPDGGAQTRTEHTTRADNRPTAHASDLPAPAPHDARPTTDPSDVPAPAPRDGRPRMRTDAALNTPPAPTTDLRRSQATYQHPLRTTLHHADRTGAPRRSTRHTTHAENPPRAGAGDVPATAPCDARPRGPGGCARTLHSTDHLRRVRPAAAGAPGRTNGTGPAHCTGHMRATAPRASPT</sequence>
<organism evidence="2 3">
    <name type="scientific">Kribbella jejuensis</name>
    <dbReference type="NCBI Taxonomy" id="236068"/>
    <lineage>
        <taxon>Bacteria</taxon>
        <taxon>Bacillati</taxon>
        <taxon>Actinomycetota</taxon>
        <taxon>Actinomycetes</taxon>
        <taxon>Propionibacteriales</taxon>
        <taxon>Kribbellaceae</taxon>
        <taxon>Kribbella</taxon>
    </lineage>
</organism>
<reference evidence="2 3" key="1">
    <citation type="submission" date="2019-06" db="EMBL/GenBank/DDBJ databases">
        <title>Sequencing the genomes of 1000 actinobacteria strains.</title>
        <authorList>
            <person name="Klenk H.-P."/>
        </authorList>
    </citation>
    <scope>NUCLEOTIDE SEQUENCE [LARGE SCALE GENOMIC DNA]</scope>
    <source>
        <strain evidence="2 3">DSM 17305</strain>
    </source>
</reference>
<dbReference type="EMBL" id="VFMM01000001">
    <property type="protein sequence ID" value="TQJ19470.1"/>
    <property type="molecule type" value="Genomic_DNA"/>
</dbReference>
<evidence type="ECO:0000256" key="1">
    <source>
        <dbReference type="SAM" id="MobiDB-lite"/>
    </source>
</evidence>
<accession>A0A542EVT1</accession>
<dbReference type="AlphaFoldDB" id="A0A542EVT1"/>
<gene>
    <name evidence="2" type="ORF">FB475_3639</name>
</gene>
<evidence type="ECO:0000313" key="2">
    <source>
        <dbReference type="EMBL" id="TQJ19470.1"/>
    </source>
</evidence>
<comment type="caution">
    <text evidence="2">The sequence shown here is derived from an EMBL/GenBank/DDBJ whole genome shotgun (WGS) entry which is preliminary data.</text>
</comment>
<feature type="compositionally biased region" description="Basic and acidic residues" evidence="1">
    <location>
        <begin position="78"/>
        <end position="87"/>
    </location>
</feature>
<name>A0A542EVT1_9ACTN</name>
<dbReference type="Proteomes" id="UP000316298">
    <property type="component" value="Unassembled WGS sequence"/>
</dbReference>
<feature type="compositionally biased region" description="Basic and acidic residues" evidence="1">
    <location>
        <begin position="128"/>
        <end position="139"/>
    </location>
</feature>
<protein>
    <submittedName>
        <fullName evidence="2">Uncharacterized protein</fullName>
    </submittedName>
</protein>
<keyword evidence="3" id="KW-1185">Reference proteome</keyword>
<evidence type="ECO:0000313" key="3">
    <source>
        <dbReference type="Proteomes" id="UP000316298"/>
    </source>
</evidence>
<feature type="compositionally biased region" description="Low complexity" evidence="1">
    <location>
        <begin position="267"/>
        <end position="282"/>
    </location>
</feature>
<feature type="region of interest" description="Disordered" evidence="1">
    <location>
        <begin position="78"/>
        <end position="298"/>
    </location>
</feature>